<keyword evidence="4" id="KW-1185">Reference proteome</keyword>
<dbReference type="STRING" id="1720063.SAMN05216217_11714"/>
<dbReference type="GO" id="GO:0003677">
    <property type="term" value="F:DNA binding"/>
    <property type="evidence" value="ECO:0007669"/>
    <property type="project" value="InterPro"/>
</dbReference>
<dbReference type="InterPro" id="IPR038390">
    <property type="entry name" value="Metal_Tscrpt_repr_sf"/>
</dbReference>
<protein>
    <recommendedName>
        <fullName evidence="5">DNA-binding transcriptional regulator, FrmR family</fullName>
    </recommendedName>
</protein>
<feature type="compositionally biased region" description="Polar residues" evidence="2">
    <location>
        <begin position="1"/>
        <end position="10"/>
    </location>
</feature>
<dbReference type="GO" id="GO:0046872">
    <property type="term" value="F:metal ion binding"/>
    <property type="evidence" value="ECO:0007669"/>
    <property type="project" value="InterPro"/>
</dbReference>
<sequence>MHETQGMSEQTHAHQHQSHGDIIKRLKRAEGHLRSVVGMIERGRPCVDLAQQLHAVEKAVCQAKRTLIQDHIDHCLDHAVTAASERGDNTALDDFKLITKYL</sequence>
<organism evidence="3 4">
    <name type="scientific">Halopseudomonas yangmingensis</name>
    <dbReference type="NCBI Taxonomy" id="1720063"/>
    <lineage>
        <taxon>Bacteria</taxon>
        <taxon>Pseudomonadati</taxon>
        <taxon>Pseudomonadota</taxon>
        <taxon>Gammaproteobacteria</taxon>
        <taxon>Pseudomonadales</taxon>
        <taxon>Pseudomonadaceae</taxon>
        <taxon>Halopseudomonas</taxon>
    </lineage>
</organism>
<reference evidence="4" key="1">
    <citation type="submission" date="2016-10" db="EMBL/GenBank/DDBJ databases">
        <authorList>
            <person name="Varghese N."/>
            <person name="Submissions S."/>
        </authorList>
    </citation>
    <scope>NUCLEOTIDE SEQUENCE [LARGE SCALE GENOMIC DNA]</scope>
    <source>
        <strain evidence="4">DSM 24213</strain>
    </source>
</reference>
<evidence type="ECO:0008006" key="5">
    <source>
        <dbReference type="Google" id="ProtNLM"/>
    </source>
</evidence>
<dbReference type="EMBL" id="FOUI01000017">
    <property type="protein sequence ID" value="SFM82780.1"/>
    <property type="molecule type" value="Genomic_DNA"/>
</dbReference>
<dbReference type="GO" id="GO:0045892">
    <property type="term" value="P:negative regulation of DNA-templated transcription"/>
    <property type="evidence" value="ECO:0007669"/>
    <property type="project" value="UniProtKB-ARBA"/>
</dbReference>
<evidence type="ECO:0000256" key="1">
    <source>
        <dbReference type="ARBA" id="ARBA00005260"/>
    </source>
</evidence>
<dbReference type="Gene3D" id="1.20.58.1000">
    <property type="entry name" value="Metal-sensitive repressor, helix protomer"/>
    <property type="match status" value="1"/>
</dbReference>
<gene>
    <name evidence="3" type="ORF">SAMN05216217_11714</name>
</gene>
<proteinExistence type="inferred from homology"/>
<dbReference type="Proteomes" id="UP000243629">
    <property type="component" value="Unassembled WGS sequence"/>
</dbReference>
<dbReference type="Pfam" id="PF02583">
    <property type="entry name" value="Trns_repr_metal"/>
    <property type="match status" value="1"/>
</dbReference>
<comment type="similarity">
    <text evidence="1">Belongs to the FrmR/RcnR family.</text>
</comment>
<dbReference type="PANTHER" id="PTHR33677:SF3">
    <property type="entry name" value="COPPER-SENSING TRANSCRIPTIONAL REPRESSOR RICR"/>
    <property type="match status" value="1"/>
</dbReference>
<name>A0A1I4U1R2_9GAMM</name>
<evidence type="ECO:0000256" key="2">
    <source>
        <dbReference type="SAM" id="MobiDB-lite"/>
    </source>
</evidence>
<dbReference type="CDD" id="cd10154">
    <property type="entry name" value="NreA-like_DUF156"/>
    <property type="match status" value="1"/>
</dbReference>
<dbReference type="AlphaFoldDB" id="A0A1I4U1R2"/>
<dbReference type="PANTHER" id="PTHR33677">
    <property type="entry name" value="TRANSCRIPTIONAL REPRESSOR FRMR-RELATED"/>
    <property type="match status" value="1"/>
</dbReference>
<accession>A0A1I4U1R2</accession>
<evidence type="ECO:0000313" key="3">
    <source>
        <dbReference type="EMBL" id="SFM82780.1"/>
    </source>
</evidence>
<dbReference type="InterPro" id="IPR003735">
    <property type="entry name" value="Metal_Tscrpt_repr"/>
</dbReference>
<evidence type="ECO:0000313" key="4">
    <source>
        <dbReference type="Proteomes" id="UP000243629"/>
    </source>
</evidence>
<feature type="region of interest" description="Disordered" evidence="2">
    <location>
        <begin position="1"/>
        <end position="21"/>
    </location>
</feature>